<dbReference type="STRING" id="283942.IL0997"/>
<organism evidence="2 3">
    <name type="scientific">Idiomarina loihiensis (strain ATCC BAA-735 / DSM 15497 / L2-TR)</name>
    <dbReference type="NCBI Taxonomy" id="283942"/>
    <lineage>
        <taxon>Bacteria</taxon>
        <taxon>Pseudomonadati</taxon>
        <taxon>Pseudomonadota</taxon>
        <taxon>Gammaproteobacteria</taxon>
        <taxon>Alteromonadales</taxon>
        <taxon>Idiomarinaceae</taxon>
        <taxon>Idiomarina</taxon>
    </lineage>
</organism>
<proteinExistence type="predicted"/>
<dbReference type="GeneID" id="41336159"/>
<dbReference type="EMBL" id="AE017340">
    <property type="protein sequence ID" value="AAV81837.1"/>
    <property type="molecule type" value="Genomic_DNA"/>
</dbReference>
<keyword evidence="1" id="KW-0472">Membrane</keyword>
<reference evidence="2 3" key="1">
    <citation type="journal article" date="2004" name="Proc. Natl. Acad. Sci. U.S.A.">
        <title>Genome sequence of the deep-sea gamma-proteobacterium Idiomarina loihiensis reveals amino acid fermentation as a source of carbon and energy.</title>
        <authorList>
            <person name="Hou S."/>
            <person name="Saw J.H."/>
            <person name="Lee K.S."/>
            <person name="Freitas T.A."/>
            <person name="Belisle C."/>
            <person name="Kawarabayasi Y."/>
            <person name="Donachie S.P."/>
            <person name="Pikina A."/>
            <person name="Galperin M.Y."/>
            <person name="Koonin E.V."/>
            <person name="Makarova K.S."/>
            <person name="Omelchenko M.V."/>
            <person name="Sorokin A."/>
            <person name="Wolf Y.I."/>
            <person name="Li Q.X."/>
            <person name="Keum Y.S."/>
            <person name="Campbell S."/>
            <person name="Denery J."/>
            <person name="Aizawa S."/>
            <person name="Shibata S."/>
            <person name="Malahoff A."/>
            <person name="Alam M."/>
        </authorList>
    </citation>
    <scope>NUCLEOTIDE SEQUENCE [LARGE SCALE GENOMIC DNA]</scope>
    <source>
        <strain evidence="3">ATCC BAA-735 / DSM 15497 / L2-TR</strain>
    </source>
</reference>
<feature type="transmembrane region" description="Helical" evidence="1">
    <location>
        <begin position="25"/>
        <end position="46"/>
    </location>
</feature>
<sequence length="158" mass="18417">MQQPSLNNLNDIVEPGAASWWPPSWPTIAIAIALLVGTAFFIFWLIRRRQQSHIRKIAIRQLQQDRNISIEELTVILKRTALAYYPREFVAEKHSRQWISFLLTPLSEKEKATYESLLNEANKNFYGIADNNFNQQYYELAHLWLSKDLSKQPGAEDV</sequence>
<dbReference type="KEGG" id="ilo:IL0997"/>
<keyword evidence="1" id="KW-0812">Transmembrane</keyword>
<keyword evidence="1" id="KW-1133">Transmembrane helix</keyword>
<evidence type="ECO:0000256" key="1">
    <source>
        <dbReference type="SAM" id="Phobius"/>
    </source>
</evidence>
<accession>Q5QXN2</accession>
<dbReference type="RefSeq" id="WP_011234248.1">
    <property type="nucleotide sequence ID" value="NC_006512.1"/>
</dbReference>
<dbReference type="HOGENOM" id="CLU_113195_0_2_6"/>
<protein>
    <submittedName>
        <fullName evidence="2">Uncharacterized conserved membrane protein</fullName>
    </submittedName>
</protein>
<name>Q5QXN2_IDILO</name>
<dbReference type="AlphaFoldDB" id="Q5QXN2"/>
<dbReference type="InterPro" id="IPR025489">
    <property type="entry name" value="DUF4381"/>
</dbReference>
<dbReference type="Proteomes" id="UP000001171">
    <property type="component" value="Chromosome"/>
</dbReference>
<keyword evidence="3" id="KW-1185">Reference proteome</keyword>
<dbReference type="OrthoDB" id="283083at2"/>
<dbReference type="Pfam" id="PF14316">
    <property type="entry name" value="DUF4381"/>
    <property type="match status" value="1"/>
</dbReference>
<evidence type="ECO:0000313" key="3">
    <source>
        <dbReference type="Proteomes" id="UP000001171"/>
    </source>
</evidence>
<evidence type="ECO:0000313" key="2">
    <source>
        <dbReference type="EMBL" id="AAV81837.1"/>
    </source>
</evidence>
<gene>
    <name evidence="2" type="ordered locus">IL0997</name>
</gene>
<dbReference type="eggNOG" id="ENOG5030IMS">
    <property type="taxonomic scope" value="Bacteria"/>
</dbReference>